<organism evidence="8 9">
    <name type="scientific">Amorphus orientalis</name>
    <dbReference type="NCBI Taxonomy" id="649198"/>
    <lineage>
        <taxon>Bacteria</taxon>
        <taxon>Pseudomonadati</taxon>
        <taxon>Pseudomonadota</taxon>
        <taxon>Alphaproteobacteria</taxon>
        <taxon>Hyphomicrobiales</taxon>
        <taxon>Amorphaceae</taxon>
        <taxon>Amorphus</taxon>
    </lineage>
</organism>
<evidence type="ECO:0000313" key="9">
    <source>
        <dbReference type="Proteomes" id="UP001229244"/>
    </source>
</evidence>
<evidence type="ECO:0000259" key="7">
    <source>
        <dbReference type="PROSITE" id="PS51146"/>
    </source>
</evidence>
<dbReference type="PANTHER" id="PTHR42926:SF1">
    <property type="entry name" value="CIRCADIAN CLOCK OSCILLATOR PROTEIN KAIC 1"/>
    <property type="match status" value="1"/>
</dbReference>
<dbReference type="Pfam" id="PF06745">
    <property type="entry name" value="ATPase"/>
    <property type="match status" value="2"/>
</dbReference>
<dbReference type="InterPro" id="IPR003593">
    <property type="entry name" value="AAA+_ATPase"/>
</dbReference>
<dbReference type="AlphaFoldDB" id="A0AAE3VRP0"/>
<evidence type="ECO:0000256" key="6">
    <source>
        <dbReference type="ARBA" id="ARBA00022801"/>
    </source>
</evidence>
<protein>
    <recommendedName>
        <fullName evidence="1">non-specific serine/threonine protein kinase</fullName>
        <ecNumber evidence="1">2.7.11.1</ecNumber>
    </recommendedName>
</protein>
<keyword evidence="6" id="KW-0378">Hydrolase</keyword>
<accession>A0AAE3VRP0</accession>
<reference evidence="8" key="1">
    <citation type="submission" date="2023-07" db="EMBL/GenBank/DDBJ databases">
        <title>Genomic Encyclopedia of Type Strains, Phase IV (KMG-IV): sequencing the most valuable type-strain genomes for metagenomic binning, comparative biology and taxonomic classification.</title>
        <authorList>
            <person name="Goeker M."/>
        </authorList>
    </citation>
    <scope>NUCLEOTIDE SEQUENCE</scope>
    <source>
        <strain evidence="8">DSM 21202</strain>
    </source>
</reference>
<dbReference type="SUPFAM" id="SSF52540">
    <property type="entry name" value="P-loop containing nucleoside triphosphate hydrolases"/>
    <property type="match status" value="2"/>
</dbReference>
<dbReference type="InterPro" id="IPR010624">
    <property type="entry name" value="KaiC_dom"/>
</dbReference>
<dbReference type="InterPro" id="IPR027417">
    <property type="entry name" value="P-loop_NTPase"/>
</dbReference>
<feature type="domain" description="KaiC" evidence="7">
    <location>
        <begin position="247"/>
        <end position="481"/>
    </location>
</feature>
<dbReference type="EC" id="2.7.11.1" evidence="1"/>
<keyword evidence="9" id="KW-1185">Reference proteome</keyword>
<dbReference type="GO" id="GO:0005524">
    <property type="term" value="F:ATP binding"/>
    <property type="evidence" value="ECO:0007669"/>
    <property type="project" value="InterPro"/>
</dbReference>
<feature type="domain" description="KaiC" evidence="7">
    <location>
        <begin position="9"/>
        <end position="246"/>
    </location>
</feature>
<dbReference type="Gene3D" id="3.40.50.300">
    <property type="entry name" value="P-loop containing nucleotide triphosphate hydrolases"/>
    <property type="match status" value="2"/>
</dbReference>
<evidence type="ECO:0000256" key="2">
    <source>
        <dbReference type="ARBA" id="ARBA00022553"/>
    </source>
</evidence>
<dbReference type="InterPro" id="IPR014774">
    <property type="entry name" value="KaiC-like_dom"/>
</dbReference>
<keyword evidence="2" id="KW-0597">Phosphoprotein</keyword>
<name>A0AAE3VRP0_9HYPH</name>
<dbReference type="InterPro" id="IPR051347">
    <property type="entry name" value="Circadian_clock_KaiC-rel"/>
</dbReference>
<keyword evidence="4" id="KW-0677">Repeat</keyword>
<evidence type="ECO:0000256" key="3">
    <source>
        <dbReference type="ARBA" id="ARBA00022679"/>
    </source>
</evidence>
<dbReference type="EMBL" id="JAUSUL010000004">
    <property type="protein sequence ID" value="MDQ0316955.1"/>
    <property type="molecule type" value="Genomic_DNA"/>
</dbReference>
<dbReference type="SMART" id="SM00382">
    <property type="entry name" value="AAA"/>
    <property type="match status" value="2"/>
</dbReference>
<evidence type="ECO:0000256" key="1">
    <source>
        <dbReference type="ARBA" id="ARBA00012513"/>
    </source>
</evidence>
<dbReference type="GO" id="GO:0016787">
    <property type="term" value="F:hydrolase activity"/>
    <property type="evidence" value="ECO:0007669"/>
    <property type="project" value="UniProtKB-KW"/>
</dbReference>
<dbReference type="InterPro" id="IPR030665">
    <property type="entry name" value="KaiC"/>
</dbReference>
<sequence>MSTVQHAADKLSTGIAGLDAVLAGGLPRGGTTVLVGGPGAGKTVLASQIAVHRALQDEHVLFVAFEETPPSIVQTLQSFDWAPDDFAAAGIHFLNTRQATRAVATGGFSLDGLLAMIGAHIEEHAISVVVLDGIDQILELLPSGVERKAQMLHVLDWLEERHLVSLVTAKASSASGMRRIEFMQYAAQCVIHLQAGHGPTGSRRVVCITKYRGANAKAGRHPFVIGPRGIGVVPRLPALPDTRGGDARLSSGVADLDAMLGNGFRRGTTILVSGAPGTAKTTLGASFLLDGLRRGEAGLLISFEETVEQTLDNVRSVGMDFGPYAEDPAFGGLSLFSRLTEPEETYLAVLDALERINPDRIVIDPISALNKRRDDPEAERIIEQLFNLIRSTGATLLTTSLIEPSSPQAGQTISGISTMADTWLELGYARHGSRNVRTLRVVKSRGTAHSHQLRELVLSDGGLSLADLPEGLVHEGAPAGPVPGSERPS</sequence>
<dbReference type="PROSITE" id="PS51146">
    <property type="entry name" value="KAIC"/>
    <property type="match status" value="2"/>
</dbReference>
<evidence type="ECO:0000313" key="8">
    <source>
        <dbReference type="EMBL" id="MDQ0316955.1"/>
    </source>
</evidence>
<evidence type="ECO:0000256" key="5">
    <source>
        <dbReference type="ARBA" id="ARBA00022777"/>
    </source>
</evidence>
<comment type="caution">
    <text evidence="8">The sequence shown here is derived from an EMBL/GenBank/DDBJ whole genome shotgun (WGS) entry which is preliminary data.</text>
</comment>
<dbReference type="GO" id="GO:0004674">
    <property type="term" value="F:protein serine/threonine kinase activity"/>
    <property type="evidence" value="ECO:0007669"/>
    <property type="project" value="UniProtKB-EC"/>
</dbReference>
<dbReference type="PANTHER" id="PTHR42926">
    <property type="match status" value="1"/>
</dbReference>
<dbReference type="PIRSF" id="PIRSF039117">
    <property type="entry name" value="KaiC"/>
    <property type="match status" value="1"/>
</dbReference>
<gene>
    <name evidence="8" type="ORF">J2S73_003432</name>
</gene>
<dbReference type="Proteomes" id="UP001229244">
    <property type="component" value="Unassembled WGS sequence"/>
</dbReference>
<keyword evidence="3" id="KW-0808">Transferase</keyword>
<dbReference type="RefSeq" id="WP_306886851.1">
    <property type="nucleotide sequence ID" value="NZ_JAUSUL010000004.1"/>
</dbReference>
<evidence type="ECO:0000256" key="4">
    <source>
        <dbReference type="ARBA" id="ARBA00022737"/>
    </source>
</evidence>
<keyword evidence="5" id="KW-0418">Kinase</keyword>
<proteinExistence type="predicted"/>